<dbReference type="PANTHER" id="PTHR10363">
    <property type="entry name" value="BLEOMYCIN HYDROLASE"/>
    <property type="match status" value="1"/>
</dbReference>
<keyword evidence="7" id="KW-1185">Reference proteome</keyword>
<dbReference type="InterPro" id="IPR004134">
    <property type="entry name" value="Peptidase_C1B"/>
</dbReference>
<sequence length="445" mass="51292">MNVFQGISANDTEVFRKSYENSALCHAMTNALYKNSVKDVSFNSTALRDTQFQFSIDLPTLEVTDQMHSGRCWIFSALNVLREQVAKKCKLEKFELSQNYVAFWDKFEKANYFLESAIDLADRPTDDRMLSFILSSGIADGGQWDMLVNVVEKYGVVPKAVMEETYQSSNTADMNHLLNTKLRQYAAKLRAAAKDGKDPQAMKKEMLAELYRFLCMCFGEPPKQFDFEYVDKDKKYHMVRGLTPKEFFREYVGLDLRNDYVSIINSPTEDKPFYRTYTVDYLGNVADGSPVHYLNLPMDEMKELIVSQLKDGELVWFGSDVGHRNERERGLWHTEAFDFEGTFGMDFSMTKAERLDYRESAMNHAMVITGVNLDEADKPTKWKIENSWSDKHGDKGYYQMGAAWFDTFVYQAVINKKYLSAQQLKALDTTPQHLNPWDPMGTLAD</sequence>
<evidence type="ECO:0000256" key="5">
    <source>
        <dbReference type="PIRSR" id="PIRSR005700-1"/>
    </source>
</evidence>
<dbReference type="GO" id="GO:0006508">
    <property type="term" value="P:proteolysis"/>
    <property type="evidence" value="ECO:0007669"/>
    <property type="project" value="UniProtKB-KW"/>
</dbReference>
<evidence type="ECO:0000256" key="1">
    <source>
        <dbReference type="ARBA" id="ARBA00022670"/>
    </source>
</evidence>
<feature type="active site" evidence="5">
    <location>
        <position position="364"/>
    </location>
</feature>
<dbReference type="KEGG" id="caml:H6X83_10845"/>
<dbReference type="GO" id="GO:0043418">
    <property type="term" value="P:homocysteine catabolic process"/>
    <property type="evidence" value="ECO:0007669"/>
    <property type="project" value="TreeGrafter"/>
</dbReference>
<dbReference type="GO" id="GO:0070005">
    <property type="term" value="F:cysteine-type aminopeptidase activity"/>
    <property type="evidence" value="ECO:0007669"/>
    <property type="project" value="InterPro"/>
</dbReference>
<dbReference type="Pfam" id="PF03051">
    <property type="entry name" value="Peptidase_C1_2"/>
    <property type="match status" value="1"/>
</dbReference>
<dbReference type="GO" id="GO:0005737">
    <property type="term" value="C:cytoplasm"/>
    <property type="evidence" value="ECO:0007669"/>
    <property type="project" value="TreeGrafter"/>
</dbReference>
<dbReference type="EMBL" id="CP060696">
    <property type="protein sequence ID" value="QNO17429.1"/>
    <property type="molecule type" value="Genomic_DNA"/>
</dbReference>
<comment type="similarity">
    <text evidence="4">Belongs to the peptidase C1 family.</text>
</comment>
<feature type="active site" evidence="5">
    <location>
        <position position="72"/>
    </location>
</feature>
<dbReference type="InterPro" id="IPR000169">
    <property type="entry name" value="Pept_cys_AS"/>
</dbReference>
<dbReference type="Proteomes" id="UP000516046">
    <property type="component" value="Chromosome"/>
</dbReference>
<accession>A0A7G9WFG7</accession>
<keyword evidence="1 4" id="KW-0645">Protease</keyword>
<dbReference type="Gene3D" id="3.90.70.10">
    <property type="entry name" value="Cysteine proteinases"/>
    <property type="match status" value="1"/>
</dbReference>
<dbReference type="PANTHER" id="PTHR10363:SF2">
    <property type="entry name" value="BLEOMYCIN HYDROLASE"/>
    <property type="match status" value="1"/>
</dbReference>
<organism evidence="6 7">
    <name type="scientific">Caproicibacterium amylolyticum</name>
    <dbReference type="NCBI Taxonomy" id="2766537"/>
    <lineage>
        <taxon>Bacteria</taxon>
        <taxon>Bacillati</taxon>
        <taxon>Bacillota</taxon>
        <taxon>Clostridia</taxon>
        <taxon>Eubacteriales</taxon>
        <taxon>Oscillospiraceae</taxon>
        <taxon>Caproicibacterium</taxon>
    </lineage>
</organism>
<dbReference type="CDD" id="cd00585">
    <property type="entry name" value="Peptidase_C1B"/>
    <property type="match status" value="1"/>
</dbReference>
<evidence type="ECO:0000256" key="3">
    <source>
        <dbReference type="ARBA" id="ARBA00022807"/>
    </source>
</evidence>
<name>A0A7G9WFG7_9FIRM</name>
<protein>
    <recommendedName>
        <fullName evidence="4">Aminopeptidase</fullName>
    </recommendedName>
</protein>
<keyword evidence="2 4" id="KW-0378">Hydrolase</keyword>
<evidence type="ECO:0000256" key="4">
    <source>
        <dbReference type="PIRNR" id="PIRNR005700"/>
    </source>
</evidence>
<dbReference type="GO" id="GO:0009636">
    <property type="term" value="P:response to toxic substance"/>
    <property type="evidence" value="ECO:0007669"/>
    <property type="project" value="TreeGrafter"/>
</dbReference>
<dbReference type="PIRSF" id="PIRSF005700">
    <property type="entry name" value="PepC"/>
    <property type="match status" value="1"/>
</dbReference>
<dbReference type="PROSITE" id="PS00639">
    <property type="entry name" value="THIOL_PROTEASE_HIS"/>
    <property type="match status" value="1"/>
</dbReference>
<evidence type="ECO:0000313" key="7">
    <source>
        <dbReference type="Proteomes" id="UP000516046"/>
    </source>
</evidence>
<dbReference type="SUPFAM" id="SSF54001">
    <property type="entry name" value="Cysteine proteinases"/>
    <property type="match status" value="1"/>
</dbReference>
<proteinExistence type="inferred from homology"/>
<evidence type="ECO:0000313" key="6">
    <source>
        <dbReference type="EMBL" id="QNO17429.1"/>
    </source>
</evidence>
<reference evidence="6 7" key="1">
    <citation type="submission" date="2020-08" db="EMBL/GenBank/DDBJ databases">
        <authorList>
            <person name="Ren C."/>
            <person name="Gu Y."/>
            <person name="Xu Y."/>
        </authorList>
    </citation>
    <scope>NUCLEOTIDE SEQUENCE [LARGE SCALE GENOMIC DNA]</scope>
    <source>
        <strain evidence="6 7">LBM18003</strain>
    </source>
</reference>
<evidence type="ECO:0000256" key="2">
    <source>
        <dbReference type="ARBA" id="ARBA00022801"/>
    </source>
</evidence>
<dbReference type="RefSeq" id="WP_212506499.1">
    <property type="nucleotide sequence ID" value="NZ_CP060696.1"/>
</dbReference>
<dbReference type="InterPro" id="IPR038765">
    <property type="entry name" value="Papain-like_cys_pep_sf"/>
</dbReference>
<dbReference type="PROSITE" id="PS00139">
    <property type="entry name" value="THIOL_PROTEASE_CYS"/>
    <property type="match status" value="1"/>
</dbReference>
<dbReference type="InterPro" id="IPR025660">
    <property type="entry name" value="Pept_his_AS"/>
</dbReference>
<keyword evidence="3 4" id="KW-0788">Thiol protease</keyword>
<keyword evidence="4" id="KW-0031">Aminopeptidase</keyword>
<feature type="active site" evidence="5">
    <location>
        <position position="386"/>
    </location>
</feature>
<dbReference type="AlphaFoldDB" id="A0A7G9WFG7"/>
<gene>
    <name evidence="6" type="ORF">H6X83_10845</name>
</gene>